<feature type="region of interest" description="Disordered" evidence="1">
    <location>
        <begin position="117"/>
        <end position="137"/>
    </location>
</feature>
<protein>
    <submittedName>
        <fullName evidence="2">Uncharacterized protein</fullName>
    </submittedName>
</protein>
<feature type="non-terminal residue" evidence="2">
    <location>
        <position position="137"/>
    </location>
</feature>
<dbReference type="EMBL" id="CAJDYZ010009056">
    <property type="protein sequence ID" value="CAD1476124.1"/>
    <property type="molecule type" value="Genomic_DNA"/>
</dbReference>
<evidence type="ECO:0000256" key="1">
    <source>
        <dbReference type="SAM" id="MobiDB-lite"/>
    </source>
</evidence>
<gene>
    <name evidence="2" type="ORF">MHI_LOCUS621805</name>
</gene>
<feature type="region of interest" description="Disordered" evidence="1">
    <location>
        <begin position="27"/>
        <end position="48"/>
    </location>
</feature>
<proteinExistence type="predicted"/>
<dbReference type="Proteomes" id="UP000752696">
    <property type="component" value="Unassembled WGS sequence"/>
</dbReference>
<evidence type="ECO:0000313" key="3">
    <source>
        <dbReference type="Proteomes" id="UP000752696"/>
    </source>
</evidence>
<feature type="compositionally biased region" description="Basic and acidic residues" evidence="1">
    <location>
        <begin position="34"/>
        <end position="48"/>
    </location>
</feature>
<name>A0A6V7H7T6_9HYME</name>
<evidence type="ECO:0000313" key="2">
    <source>
        <dbReference type="EMBL" id="CAD1476124.1"/>
    </source>
</evidence>
<feature type="non-terminal residue" evidence="2">
    <location>
        <position position="1"/>
    </location>
</feature>
<dbReference type="AlphaFoldDB" id="A0A6V7H7T6"/>
<organism evidence="2 3">
    <name type="scientific">Heterotrigona itama</name>
    <dbReference type="NCBI Taxonomy" id="395501"/>
    <lineage>
        <taxon>Eukaryota</taxon>
        <taxon>Metazoa</taxon>
        <taxon>Ecdysozoa</taxon>
        <taxon>Arthropoda</taxon>
        <taxon>Hexapoda</taxon>
        <taxon>Insecta</taxon>
        <taxon>Pterygota</taxon>
        <taxon>Neoptera</taxon>
        <taxon>Endopterygota</taxon>
        <taxon>Hymenoptera</taxon>
        <taxon>Apocrita</taxon>
        <taxon>Aculeata</taxon>
        <taxon>Apoidea</taxon>
        <taxon>Anthophila</taxon>
        <taxon>Apidae</taxon>
        <taxon>Heterotrigona</taxon>
    </lineage>
</organism>
<reference evidence="2" key="1">
    <citation type="submission" date="2020-07" db="EMBL/GenBank/DDBJ databases">
        <authorList>
            <person name="Nazaruddin N."/>
        </authorList>
    </citation>
    <scope>NUCLEOTIDE SEQUENCE</scope>
</reference>
<keyword evidence="3" id="KW-1185">Reference proteome</keyword>
<accession>A0A6V7H7T6</accession>
<comment type="caution">
    <text evidence="2">The sequence shown here is derived from an EMBL/GenBank/DDBJ whole genome shotgun (WGS) entry which is preliminary data.</text>
</comment>
<sequence length="137" mass="15310">RQTERVKTVLEHRCKAGERYLSALDGGGGGELVQSRDKKGQKWKQREGERPPAFVAVASVVGTARYTALYTSTSLAFYLISTYETKTHPAYRSRSRERVSPPAEFLPIGTKFQIGRFNSNLKESPSKRTNKQQVGSS</sequence>